<dbReference type="GO" id="GO:0005634">
    <property type="term" value="C:nucleus"/>
    <property type="evidence" value="ECO:0007669"/>
    <property type="project" value="InterPro"/>
</dbReference>
<dbReference type="GO" id="GO:0071479">
    <property type="term" value="P:cellular response to ionizing radiation"/>
    <property type="evidence" value="ECO:0007669"/>
    <property type="project" value="InterPro"/>
</dbReference>
<dbReference type="PANTHER" id="PTHR35541:SF1">
    <property type="entry name" value="RAD9, HUS1, RAD1-INTERACTING NUCLEAR ORPHAN PROTEIN 1"/>
    <property type="match status" value="1"/>
</dbReference>
<dbReference type="OMA" id="PKHHYGS"/>
<dbReference type="PANTHER" id="PTHR35541">
    <property type="entry name" value="RAD9, HUS1, RAD1-INTERACTING NUCLEAR ORPHAN PROTEIN 1"/>
    <property type="match status" value="1"/>
</dbReference>
<protein>
    <submittedName>
        <fullName evidence="2">RAD9-HUS1-RAD1 interacting nuclear orphan 1</fullName>
    </submittedName>
</protein>
<evidence type="ECO:0000313" key="2">
    <source>
        <dbReference type="Ensembl" id="ENSOMEP00000023853.1"/>
    </source>
</evidence>
<dbReference type="RefSeq" id="XP_024143851.1">
    <property type="nucleotide sequence ID" value="XM_024288083.2"/>
</dbReference>
<proteinExistence type="predicted"/>
<dbReference type="GeneID" id="112155981"/>
<reference evidence="2" key="2">
    <citation type="submission" date="2025-09" db="UniProtKB">
        <authorList>
            <consortium name="Ensembl"/>
        </authorList>
    </citation>
    <scope>IDENTIFICATION</scope>
</reference>
<feature type="compositionally biased region" description="Polar residues" evidence="1">
    <location>
        <begin position="125"/>
        <end position="142"/>
    </location>
</feature>
<dbReference type="Pfam" id="PF15319">
    <property type="entry name" value="RHINO"/>
    <property type="match status" value="1"/>
</dbReference>
<dbReference type="Ensembl" id="ENSOMET00000011157.1">
    <property type="protein sequence ID" value="ENSOMEP00000023853.1"/>
    <property type="gene ID" value="ENSOMEG00000004155.1"/>
</dbReference>
<feature type="region of interest" description="Disordered" evidence="1">
    <location>
        <begin position="102"/>
        <end position="205"/>
    </location>
</feature>
<reference evidence="2" key="1">
    <citation type="submission" date="2025-08" db="UniProtKB">
        <authorList>
            <consortium name="Ensembl"/>
        </authorList>
    </citation>
    <scope>IDENTIFICATION</scope>
</reference>
<dbReference type="GO" id="GO:0005694">
    <property type="term" value="C:chromosome"/>
    <property type="evidence" value="ECO:0007669"/>
    <property type="project" value="TreeGrafter"/>
</dbReference>
<dbReference type="STRING" id="30732.ENSOMEP00000023853"/>
<keyword evidence="3" id="KW-1185">Reference proteome</keyword>
<name>A0A3B3D1C5_ORYME</name>
<dbReference type="OrthoDB" id="9942438at2759"/>
<dbReference type="GO" id="GO:0000077">
    <property type="term" value="P:DNA damage checkpoint signaling"/>
    <property type="evidence" value="ECO:0007669"/>
    <property type="project" value="InterPro"/>
</dbReference>
<evidence type="ECO:0000313" key="3">
    <source>
        <dbReference type="Proteomes" id="UP000261560"/>
    </source>
</evidence>
<dbReference type="CTD" id="83695"/>
<evidence type="ECO:0000256" key="1">
    <source>
        <dbReference type="SAM" id="MobiDB-lite"/>
    </source>
</evidence>
<dbReference type="GeneTree" id="ENSGT00730000112347"/>
<sequence>MPRKVAKTEKPPLQFLERPLSGARLQNVPEVRAAINPREFFSQTHSTSALTSWVDPQFDISSTSGPLLKRRRRKCQSVTRIVDTCNEFSRKTVCKYPRLSFHGAQRDNSHNPSGHRAKKAAEVTSKPNQPQGSRQSKRTNSPAPKRRRNPPKSSARAPNEHLNQTDNQLEEVTEESRTPPGGCSTPGPPPDVDTPTMRQERNSCPMSPRVCSLLAQHSSPKHHPHPDILVSDTPESDYGVKVTWRRRKSLMMMLKERGLLD</sequence>
<organism evidence="2 3">
    <name type="scientific">Oryzias melastigma</name>
    <name type="common">Marine medaka</name>
    <dbReference type="NCBI Taxonomy" id="30732"/>
    <lineage>
        <taxon>Eukaryota</taxon>
        <taxon>Metazoa</taxon>
        <taxon>Chordata</taxon>
        <taxon>Craniata</taxon>
        <taxon>Vertebrata</taxon>
        <taxon>Euteleostomi</taxon>
        <taxon>Actinopterygii</taxon>
        <taxon>Neopterygii</taxon>
        <taxon>Teleostei</taxon>
        <taxon>Neoteleostei</taxon>
        <taxon>Acanthomorphata</taxon>
        <taxon>Ovalentaria</taxon>
        <taxon>Atherinomorphae</taxon>
        <taxon>Beloniformes</taxon>
        <taxon>Adrianichthyidae</taxon>
        <taxon>Oryziinae</taxon>
        <taxon>Oryzias</taxon>
    </lineage>
</organism>
<dbReference type="AlphaFoldDB" id="A0A3B3D1C5"/>
<dbReference type="InterPro" id="IPR029293">
    <property type="entry name" value="RHNO1"/>
</dbReference>
<dbReference type="KEGG" id="oml:112155981"/>
<dbReference type="PaxDb" id="30732-ENSOMEP00000023853"/>
<accession>A0A3B3D1C5</accession>
<dbReference type="Proteomes" id="UP000261560">
    <property type="component" value="Unplaced"/>
</dbReference>
<dbReference type="GO" id="GO:0000725">
    <property type="term" value="P:recombinational repair"/>
    <property type="evidence" value="ECO:0007669"/>
    <property type="project" value="TreeGrafter"/>
</dbReference>